<feature type="coiled-coil region" evidence="10">
    <location>
        <begin position="576"/>
        <end position="683"/>
    </location>
</feature>
<feature type="compositionally biased region" description="Basic and acidic residues" evidence="11">
    <location>
        <begin position="880"/>
        <end position="890"/>
    </location>
</feature>
<keyword evidence="14" id="KW-1185">Reference proteome</keyword>
<proteinExistence type="predicted"/>
<keyword evidence="8" id="KW-0206">Cytoskeleton</keyword>
<organism evidence="13 14">
    <name type="scientific">Elysia crispata</name>
    <name type="common">lettuce slug</name>
    <dbReference type="NCBI Taxonomy" id="231223"/>
    <lineage>
        <taxon>Eukaryota</taxon>
        <taxon>Metazoa</taxon>
        <taxon>Spiralia</taxon>
        <taxon>Lophotrochozoa</taxon>
        <taxon>Mollusca</taxon>
        <taxon>Gastropoda</taxon>
        <taxon>Heterobranchia</taxon>
        <taxon>Euthyneura</taxon>
        <taxon>Panpulmonata</taxon>
        <taxon>Sacoglossa</taxon>
        <taxon>Placobranchoidea</taxon>
        <taxon>Plakobranchidae</taxon>
        <taxon>Elysia</taxon>
    </lineage>
</organism>
<feature type="coiled-coil region" evidence="10">
    <location>
        <begin position="817"/>
        <end position="844"/>
    </location>
</feature>
<dbReference type="GO" id="GO:0098797">
    <property type="term" value="C:plasma membrane protein complex"/>
    <property type="evidence" value="ECO:0007669"/>
    <property type="project" value="TreeGrafter"/>
</dbReference>
<comment type="subcellular location">
    <subcellularLocation>
        <location evidence="2">Cell membrane</location>
        <topology evidence="2">Single-pass membrane protein</topology>
    </subcellularLocation>
    <subcellularLocation>
        <location evidence="1">Cytoplasm</location>
        <location evidence="1">Cytoskeleton</location>
        <location evidence="1">Cilium basal body</location>
    </subcellularLocation>
</comment>
<keyword evidence="6 12" id="KW-1133">Transmembrane helix</keyword>
<dbReference type="GO" id="GO:0060170">
    <property type="term" value="C:ciliary membrane"/>
    <property type="evidence" value="ECO:0007669"/>
    <property type="project" value="TreeGrafter"/>
</dbReference>
<accession>A0AAE0XNL2</accession>
<keyword evidence="7 12" id="KW-0472">Membrane</keyword>
<evidence type="ECO:0000256" key="3">
    <source>
        <dbReference type="ARBA" id="ARBA00022475"/>
    </source>
</evidence>
<gene>
    <name evidence="13" type="ORF">RRG08_041621</name>
</gene>
<evidence type="ECO:0000256" key="5">
    <source>
        <dbReference type="ARBA" id="ARBA00022692"/>
    </source>
</evidence>
<feature type="compositionally biased region" description="Basic and acidic residues" evidence="11">
    <location>
        <begin position="907"/>
        <end position="921"/>
    </location>
</feature>
<dbReference type="PANTHER" id="PTHR16795">
    <property type="entry name" value="LIMBIN/ELLIS-VAN CREVELD PROTEIN"/>
    <property type="match status" value="1"/>
</dbReference>
<keyword evidence="3" id="KW-1003">Cell membrane</keyword>
<evidence type="ECO:0000256" key="9">
    <source>
        <dbReference type="ARBA" id="ARBA00023273"/>
    </source>
</evidence>
<feature type="coiled-coil region" evidence="10">
    <location>
        <begin position="209"/>
        <end position="334"/>
    </location>
</feature>
<evidence type="ECO:0000313" key="13">
    <source>
        <dbReference type="EMBL" id="KAK3699058.1"/>
    </source>
</evidence>
<feature type="compositionally biased region" description="Basic and acidic residues" evidence="11">
    <location>
        <begin position="946"/>
        <end position="957"/>
    </location>
</feature>
<keyword evidence="9" id="KW-0966">Cell projection</keyword>
<evidence type="ECO:0000256" key="2">
    <source>
        <dbReference type="ARBA" id="ARBA00004162"/>
    </source>
</evidence>
<dbReference type="AlphaFoldDB" id="A0AAE0XNL2"/>
<evidence type="ECO:0000256" key="12">
    <source>
        <dbReference type="SAM" id="Phobius"/>
    </source>
</evidence>
<protein>
    <submittedName>
        <fullName evidence="13">Uncharacterized protein</fullName>
    </submittedName>
</protein>
<feature type="coiled-coil region" evidence="10">
    <location>
        <begin position="755"/>
        <end position="782"/>
    </location>
</feature>
<evidence type="ECO:0000256" key="1">
    <source>
        <dbReference type="ARBA" id="ARBA00004120"/>
    </source>
</evidence>
<dbReference type="PANTHER" id="PTHR16795:SF13">
    <property type="entry name" value="EVC COMPLEX MEMBER EVC"/>
    <property type="match status" value="1"/>
</dbReference>
<evidence type="ECO:0000256" key="8">
    <source>
        <dbReference type="ARBA" id="ARBA00023212"/>
    </source>
</evidence>
<keyword evidence="4" id="KW-0963">Cytoplasm</keyword>
<dbReference type="Proteomes" id="UP001283361">
    <property type="component" value="Unassembled WGS sequence"/>
</dbReference>
<keyword evidence="10" id="KW-0175">Coiled coil</keyword>
<dbReference type="EMBL" id="JAWDGP010007955">
    <property type="protein sequence ID" value="KAK3699058.1"/>
    <property type="molecule type" value="Genomic_DNA"/>
</dbReference>
<keyword evidence="5 12" id="KW-0812">Transmembrane</keyword>
<evidence type="ECO:0000313" key="14">
    <source>
        <dbReference type="Proteomes" id="UP001283361"/>
    </source>
</evidence>
<dbReference type="InterPro" id="IPR026501">
    <property type="entry name" value="Limbin/EVC"/>
</dbReference>
<evidence type="ECO:0000256" key="4">
    <source>
        <dbReference type="ARBA" id="ARBA00022490"/>
    </source>
</evidence>
<sequence>MSLFPCSDLGYSYSDSFCLKTRVYEEQDSFTANENWIVGAFFLGIVAGAGLVLLLAKPFLNAWEKKKRQDEEKLLGTAVKSKVIKEELIAPGKDKEVTSDPKEKKAGFRASRFRRKMKGLSSGKNKGHDSINKGDLDPALTRGMVDVMQQTTSNNAEVEMADQDMAAIVAMESSMEEEKEVLMLRILAMLMKAKVEKREITKNFFLNFMKKTEEGLKDLNKMIDREKEEAEEKLRNDPKWSKEAQALETEMQKLQTDCNNKQAKLQRDYKDKIRLDLLRSSGMSEAEVNNLMAQLMNEMSAVEEKLGLEQARQRRALEQRLARRRQAVEFKEAEDEEAQNSIEKRLEFFDDILSSNLRDISKLEGQRDEIKAAFATDLSEIKKYYAKDLDSLRLEKSDALQNHRLSSFYNLTKNQEKEKAFLIQTADKATRIQDFVKLYHDLVTKHHMEQETLGSDLDQNEVQEMYKLKQAIAKEEATAMDKAVERQAEKLESVANLMASEADKIIRLHKARMADYAVRRQRERQAVMVQLQEKLKQRLVAADEAEARDQKEQEVLKQEQMATMARVLSTNMELDDDAKKRVLREHEQNMQALSNQLLRSKLRQQKSLEIKLNQRKARLAELKMQQKALKESQQSEKKDLEIKLEAEIVKEEEAFEKARQEAVAELRRQLAKETEVALKLQDDEIGLLIGRLQVGQARRKAILEKQDVTLKELQDQLEQRISSDKSLPNTMTSQIIQEHYNHVSHLNQQMQKRREVQQKAIMEKLQFKRNELEEQIETQLERDAQEEYTDRQKKGAGYASLALMQTFLEQKHAKAMLDLESDMLAELEKAKSDLNMQLEQDLSQELESKSQDFLQQLAAVSKLSRDELTEAVSSATSGRPDSRAAKKLARDLRDGVGRARSSLSMDYADRDQDFGDYERPYSGRTTGEFNNQRPGSVKKSSARHSRQFEHYAQDDGF</sequence>
<feature type="region of interest" description="Disordered" evidence="11">
    <location>
        <begin position="871"/>
        <end position="890"/>
    </location>
</feature>
<feature type="transmembrane region" description="Helical" evidence="12">
    <location>
        <begin position="36"/>
        <end position="56"/>
    </location>
</feature>
<comment type="caution">
    <text evidence="13">The sequence shown here is derived from an EMBL/GenBank/DDBJ whole genome shotgun (WGS) entry which is preliminary data.</text>
</comment>
<feature type="region of interest" description="Disordered" evidence="11">
    <location>
        <begin position="899"/>
        <end position="957"/>
    </location>
</feature>
<evidence type="ECO:0000256" key="10">
    <source>
        <dbReference type="SAM" id="Coils"/>
    </source>
</evidence>
<reference evidence="13" key="1">
    <citation type="journal article" date="2023" name="G3 (Bethesda)">
        <title>A reference genome for the long-term kleptoplast-retaining sea slug Elysia crispata morphotype clarki.</title>
        <authorList>
            <person name="Eastman K.E."/>
            <person name="Pendleton A.L."/>
            <person name="Shaikh M.A."/>
            <person name="Suttiyut T."/>
            <person name="Ogas R."/>
            <person name="Tomko P."/>
            <person name="Gavelis G."/>
            <person name="Widhalm J.R."/>
            <person name="Wisecaver J.H."/>
        </authorList>
    </citation>
    <scope>NUCLEOTIDE SEQUENCE</scope>
    <source>
        <strain evidence="13">ECLA1</strain>
    </source>
</reference>
<dbReference type="GO" id="GO:0007224">
    <property type="term" value="P:smoothened signaling pathway"/>
    <property type="evidence" value="ECO:0007669"/>
    <property type="project" value="InterPro"/>
</dbReference>
<evidence type="ECO:0000256" key="6">
    <source>
        <dbReference type="ARBA" id="ARBA00022989"/>
    </source>
</evidence>
<feature type="compositionally biased region" description="Polar residues" evidence="11">
    <location>
        <begin position="923"/>
        <end position="934"/>
    </location>
</feature>
<name>A0AAE0XNL2_9GAST</name>
<evidence type="ECO:0000256" key="11">
    <source>
        <dbReference type="SAM" id="MobiDB-lite"/>
    </source>
</evidence>
<evidence type="ECO:0000256" key="7">
    <source>
        <dbReference type="ARBA" id="ARBA00023136"/>
    </source>
</evidence>